<dbReference type="Pfam" id="PF13374">
    <property type="entry name" value="TPR_10"/>
    <property type="match status" value="1"/>
</dbReference>
<keyword evidence="1" id="KW-1133">Transmembrane helix</keyword>
<keyword evidence="1" id="KW-0472">Membrane</keyword>
<accession>A0A4Q4TD90</accession>
<keyword evidence="1" id="KW-0812">Transmembrane</keyword>
<dbReference type="OrthoDB" id="5086500at2759"/>
<dbReference type="EMBL" id="QJNU01000251">
    <property type="protein sequence ID" value="RYP03604.1"/>
    <property type="molecule type" value="Genomic_DNA"/>
</dbReference>
<dbReference type="Gene3D" id="1.25.40.10">
    <property type="entry name" value="Tetratricopeptide repeat domain"/>
    <property type="match status" value="2"/>
</dbReference>
<dbReference type="SUPFAM" id="SSF52540">
    <property type="entry name" value="P-loop containing nucleoside triphosphate hydrolases"/>
    <property type="match status" value="1"/>
</dbReference>
<proteinExistence type="predicted"/>
<sequence length="916" mass="103689">MRVLQRPNIGLVDTRIAFTHMENPLSSIETVAMERQRTQVPPFSVRLLDGDANDHPDASQRGNEQLRSLLPASYRTGPHQDNLTPPRLDDMTFIEKELDVGRLNKLSTWLWVAGRPMPPRPLHYQLVLGRDIIVMEQMDLYLVWTTGRLFLKPIPRFLLEPRVWSEYLSCRPGCICSQAVGEKGYEPCCPYRKARKCALGFFLSYAALICYESDFLIAQEKHLLVREIKWIAWRTLVEELDPEHIYDKIDTRFIYGELRLSRLNKIWRLWQGLSVRGYMSHWHAYGDFFHDQFTWLASATVYIAIVLTAMQVGLATEALAEDRTFQAASYGFTVFSILAPLAALGFIAAASGRRQLGLRKVAPIGDTTNDTTIDGVVNWLSDSTMLPAVVPEATIFTYDWDANYFENAPAINRAAQKGSPYRHVLFSTVGVIFLGTPFQGSDAARQAQWQVVVGGILGEQTSDHLVRDLEQKHHFVRQRVQKFTEIANADSAFAPSRLGNQTLFPFYPYDSCLDGFPRQGLFDVTHSGMNKFDGPENPGFKLVKDTIRRFVNSAPGILELRKPNIRHFLLPFGRNEDFVGREPILQQLLERIPPSANKNDCQRTAVEGLGGVGKTQVALEAAYRVRDEHPACSVFWVPAVDFISFEKAYRKIGKALGVQGLDDDKADVKLLVKAALSRESAGNWLLIVDNADDLKLLFTDPALADHLPFSWKGSILFTTRNHKATALQLRQAVLGKKYPDTLTSMDDLPLVLNSQGKYDEAEQMYRQALALSKAVLGKKHSVILTSMDNLANVLDNQGKYDEAEQMYRQVLQLRQAVLGRKHPDTLTSMNNLTYVLNKQGKYDEAEQMHRQELQLSKAVLSREHPDTLTNINILAFVLDRQAVLGREHPFTLISMNNLAETLRHRGKYDKAEQVSR</sequence>
<dbReference type="InterPro" id="IPR011990">
    <property type="entry name" value="TPR-like_helical_dom_sf"/>
</dbReference>
<evidence type="ECO:0000313" key="3">
    <source>
        <dbReference type="Proteomes" id="UP000293360"/>
    </source>
</evidence>
<name>A0A4Q4TD90_9PEZI</name>
<dbReference type="PANTHER" id="PTHR46082">
    <property type="entry name" value="ATP/GTP-BINDING PROTEIN-RELATED"/>
    <property type="match status" value="1"/>
</dbReference>
<evidence type="ECO:0000313" key="2">
    <source>
        <dbReference type="EMBL" id="RYP03604.1"/>
    </source>
</evidence>
<dbReference type="PANTHER" id="PTHR46082:SF6">
    <property type="entry name" value="AAA+ ATPASE DOMAIN-CONTAINING PROTEIN-RELATED"/>
    <property type="match status" value="1"/>
</dbReference>
<dbReference type="InterPro" id="IPR027417">
    <property type="entry name" value="P-loop_NTPase"/>
</dbReference>
<organism evidence="2 3">
    <name type="scientific">Monosporascus ibericus</name>
    <dbReference type="NCBI Taxonomy" id="155417"/>
    <lineage>
        <taxon>Eukaryota</taxon>
        <taxon>Fungi</taxon>
        <taxon>Dikarya</taxon>
        <taxon>Ascomycota</taxon>
        <taxon>Pezizomycotina</taxon>
        <taxon>Sordariomycetes</taxon>
        <taxon>Xylariomycetidae</taxon>
        <taxon>Xylariales</taxon>
        <taxon>Xylariales incertae sedis</taxon>
        <taxon>Monosporascus</taxon>
    </lineage>
</organism>
<dbReference type="SUPFAM" id="SSF48452">
    <property type="entry name" value="TPR-like"/>
    <property type="match status" value="1"/>
</dbReference>
<dbReference type="Pfam" id="PF13424">
    <property type="entry name" value="TPR_12"/>
    <property type="match status" value="2"/>
</dbReference>
<dbReference type="InterPro" id="IPR019734">
    <property type="entry name" value="TPR_rpt"/>
</dbReference>
<dbReference type="STRING" id="155417.A0A4Q4TD90"/>
<dbReference type="SMART" id="SM00028">
    <property type="entry name" value="TPR"/>
    <property type="match status" value="3"/>
</dbReference>
<dbReference type="Gene3D" id="3.40.50.300">
    <property type="entry name" value="P-loop containing nucleotide triphosphate hydrolases"/>
    <property type="match status" value="1"/>
</dbReference>
<dbReference type="AlphaFoldDB" id="A0A4Q4TD90"/>
<protein>
    <submittedName>
        <fullName evidence="2">Uncharacterized protein</fullName>
    </submittedName>
</protein>
<dbReference type="Pfam" id="PF20246">
    <property type="entry name" value="DUF6601"/>
    <property type="match status" value="1"/>
</dbReference>
<keyword evidence="3" id="KW-1185">Reference proteome</keyword>
<dbReference type="InterPro" id="IPR046536">
    <property type="entry name" value="DUF6601"/>
</dbReference>
<gene>
    <name evidence="2" type="ORF">DL764_005034</name>
</gene>
<feature type="transmembrane region" description="Helical" evidence="1">
    <location>
        <begin position="327"/>
        <end position="350"/>
    </location>
</feature>
<comment type="caution">
    <text evidence="2">The sequence shown here is derived from an EMBL/GenBank/DDBJ whole genome shotgun (WGS) entry which is preliminary data.</text>
</comment>
<dbReference type="Proteomes" id="UP000293360">
    <property type="component" value="Unassembled WGS sequence"/>
</dbReference>
<evidence type="ECO:0000256" key="1">
    <source>
        <dbReference type="SAM" id="Phobius"/>
    </source>
</evidence>
<reference evidence="2 3" key="1">
    <citation type="submission" date="2018-06" db="EMBL/GenBank/DDBJ databases">
        <title>Complete Genomes of Monosporascus.</title>
        <authorList>
            <person name="Robinson A.J."/>
            <person name="Natvig D.O."/>
        </authorList>
    </citation>
    <scope>NUCLEOTIDE SEQUENCE [LARGE SCALE GENOMIC DNA]</scope>
    <source>
        <strain evidence="2 3">CBS 110550</strain>
    </source>
</reference>
<feature type="transmembrane region" description="Helical" evidence="1">
    <location>
        <begin position="293"/>
        <end position="315"/>
    </location>
</feature>
<dbReference type="InterPro" id="IPR053137">
    <property type="entry name" value="NLR-like"/>
</dbReference>